<gene>
    <name evidence="1" type="ORF">UFOVP1419_20</name>
</gene>
<proteinExistence type="predicted"/>
<accession>A0A6J5SD57</accession>
<dbReference type="EMBL" id="LR797377">
    <property type="protein sequence ID" value="CAB4211767.1"/>
    <property type="molecule type" value="Genomic_DNA"/>
</dbReference>
<organism evidence="1">
    <name type="scientific">uncultured Caudovirales phage</name>
    <dbReference type="NCBI Taxonomy" id="2100421"/>
    <lineage>
        <taxon>Viruses</taxon>
        <taxon>Duplodnaviria</taxon>
        <taxon>Heunggongvirae</taxon>
        <taxon>Uroviricota</taxon>
        <taxon>Caudoviricetes</taxon>
        <taxon>Peduoviridae</taxon>
        <taxon>Maltschvirus</taxon>
        <taxon>Maltschvirus maltsch</taxon>
    </lineage>
</organism>
<name>A0A6J5SD57_9CAUD</name>
<protein>
    <submittedName>
        <fullName evidence="1">Uncharacterized protein</fullName>
    </submittedName>
</protein>
<reference evidence="1" key="1">
    <citation type="submission" date="2020-05" db="EMBL/GenBank/DDBJ databases">
        <authorList>
            <person name="Chiriac C."/>
            <person name="Salcher M."/>
            <person name="Ghai R."/>
            <person name="Kavagutti S V."/>
        </authorList>
    </citation>
    <scope>NUCLEOTIDE SEQUENCE</scope>
</reference>
<sequence length="66" mass="7619">MTREDREEIARIFRVELQAALRMIGSPSADMKVPPAVVDMQRAKLEALARRDKSRQKKALQGIYYD</sequence>
<evidence type="ECO:0000313" key="1">
    <source>
        <dbReference type="EMBL" id="CAB4211767.1"/>
    </source>
</evidence>